<sequence>MLHWEGNHADQKTCFTLNIVRRTEPKSKLDDDCDEADVLWFELSTEEINLSTRIPLVLDEINL</sequence>
<comment type="caution">
    <text evidence="1">The sequence shown here is derived from an EMBL/GenBank/DDBJ whole genome shotgun (WGS) entry which is preliminary data.</text>
</comment>
<keyword evidence="2" id="KW-1185">Reference proteome</keyword>
<dbReference type="Proteomes" id="UP000789860">
    <property type="component" value="Unassembled WGS sequence"/>
</dbReference>
<organism evidence="1 2">
    <name type="scientific">Scutellospora calospora</name>
    <dbReference type="NCBI Taxonomy" id="85575"/>
    <lineage>
        <taxon>Eukaryota</taxon>
        <taxon>Fungi</taxon>
        <taxon>Fungi incertae sedis</taxon>
        <taxon>Mucoromycota</taxon>
        <taxon>Glomeromycotina</taxon>
        <taxon>Glomeromycetes</taxon>
        <taxon>Diversisporales</taxon>
        <taxon>Gigasporaceae</taxon>
        <taxon>Scutellospora</taxon>
    </lineage>
</organism>
<reference evidence="1" key="1">
    <citation type="submission" date="2021-06" db="EMBL/GenBank/DDBJ databases">
        <authorList>
            <person name="Kallberg Y."/>
            <person name="Tangrot J."/>
            <person name="Rosling A."/>
        </authorList>
    </citation>
    <scope>NUCLEOTIDE SEQUENCE</scope>
    <source>
        <strain evidence="1">AU212A</strain>
    </source>
</reference>
<evidence type="ECO:0000313" key="2">
    <source>
        <dbReference type="Proteomes" id="UP000789860"/>
    </source>
</evidence>
<proteinExistence type="predicted"/>
<accession>A0ACA9K2D8</accession>
<name>A0ACA9K2D8_9GLOM</name>
<gene>
    <name evidence="1" type="ORF">SCALOS_LOCUS1069</name>
</gene>
<dbReference type="EMBL" id="CAJVPM010000639">
    <property type="protein sequence ID" value="CAG8448552.1"/>
    <property type="molecule type" value="Genomic_DNA"/>
</dbReference>
<protein>
    <submittedName>
        <fullName evidence="1">4043_t:CDS:1</fullName>
    </submittedName>
</protein>
<evidence type="ECO:0000313" key="1">
    <source>
        <dbReference type="EMBL" id="CAG8448552.1"/>
    </source>
</evidence>